<dbReference type="EMBL" id="JACTNZ010000003">
    <property type="protein sequence ID" value="KAG5558368.1"/>
    <property type="molecule type" value="Genomic_DNA"/>
</dbReference>
<keyword evidence="7" id="KW-1185">Reference proteome</keyword>
<dbReference type="InterPro" id="IPR008978">
    <property type="entry name" value="HSP20-like_chaperone"/>
</dbReference>
<dbReference type="InterPro" id="IPR002068">
    <property type="entry name" value="A-crystallin/Hsp20_dom"/>
</dbReference>
<name>A0AAV6L002_9ERIC</name>
<keyword evidence="1" id="KW-0809">Transit peptide</keyword>
<evidence type="ECO:0000256" key="4">
    <source>
        <dbReference type="RuleBase" id="RU003616"/>
    </source>
</evidence>
<evidence type="ECO:0000256" key="3">
    <source>
        <dbReference type="PROSITE-ProRule" id="PRU00285"/>
    </source>
</evidence>
<protein>
    <recommendedName>
        <fullName evidence="5">SHSP domain-containing protein</fullName>
    </recommendedName>
</protein>
<proteinExistence type="inferred from homology"/>
<reference evidence="6" key="1">
    <citation type="submission" date="2020-08" db="EMBL/GenBank/DDBJ databases">
        <title>Plant Genome Project.</title>
        <authorList>
            <person name="Zhang R.-G."/>
        </authorList>
    </citation>
    <scope>NUCLEOTIDE SEQUENCE</scope>
    <source>
        <strain evidence="6">WSP0</strain>
        <tissue evidence="6">Leaf</tissue>
    </source>
</reference>
<dbReference type="SUPFAM" id="SSF49764">
    <property type="entry name" value="HSP20-like chaperones"/>
    <property type="match status" value="1"/>
</dbReference>
<accession>A0AAV6L002</accession>
<dbReference type="InterPro" id="IPR044656">
    <property type="entry name" value="HSP14.7/HSP23.5/HSP23.6-like"/>
</dbReference>
<feature type="domain" description="SHSP" evidence="5">
    <location>
        <begin position="48"/>
        <end position="155"/>
    </location>
</feature>
<dbReference type="Proteomes" id="UP000823749">
    <property type="component" value="Chromosome 3"/>
</dbReference>
<dbReference type="CDD" id="cd06464">
    <property type="entry name" value="ACD_sHsps-like"/>
    <property type="match status" value="1"/>
</dbReference>
<comment type="similarity">
    <text evidence="3 4">Belongs to the small heat shock protein (HSP20) family.</text>
</comment>
<evidence type="ECO:0000259" key="5">
    <source>
        <dbReference type="PROSITE" id="PS01031"/>
    </source>
</evidence>
<dbReference type="AlphaFoldDB" id="A0AAV6L002"/>
<gene>
    <name evidence="6" type="ORF">RHGRI_008335</name>
</gene>
<evidence type="ECO:0000313" key="7">
    <source>
        <dbReference type="Proteomes" id="UP000823749"/>
    </source>
</evidence>
<dbReference type="PROSITE" id="PS01031">
    <property type="entry name" value="SHSP"/>
    <property type="match status" value="1"/>
</dbReference>
<evidence type="ECO:0000256" key="2">
    <source>
        <dbReference type="ARBA" id="ARBA00023016"/>
    </source>
</evidence>
<dbReference type="Gene3D" id="2.60.40.790">
    <property type="match status" value="1"/>
</dbReference>
<keyword evidence="2" id="KW-0346">Stress response</keyword>
<evidence type="ECO:0000313" key="6">
    <source>
        <dbReference type="EMBL" id="KAG5558368.1"/>
    </source>
</evidence>
<sequence>MASSLALKKLVSSSNLLPTSLPAPRRAIPASRLFYTNEFVKRRYSSSPDSNSLAGRWEVKQTVDCFYIRMYMPGMSKENVSISGAHNYMRIDGYSSDGGFRQRGYSWRFSTRINLPSDFYKCDQIKAEMKNGVLNIVVSRFGEEERDEDFWVEVE</sequence>
<comment type="caution">
    <text evidence="6">The sequence shown here is derived from an EMBL/GenBank/DDBJ whole genome shotgun (WGS) entry which is preliminary data.</text>
</comment>
<evidence type="ECO:0000256" key="1">
    <source>
        <dbReference type="ARBA" id="ARBA00022946"/>
    </source>
</evidence>
<dbReference type="PANTHER" id="PTHR46991:SF11">
    <property type="entry name" value="SMALL HEAT SHOCK PROTEIN HSPF"/>
    <property type="match status" value="1"/>
</dbReference>
<dbReference type="PANTHER" id="PTHR46991">
    <property type="entry name" value="23.5 KDA HEAT SHOCK PROTEIN, MITOCHONDRIAL"/>
    <property type="match status" value="1"/>
</dbReference>
<organism evidence="6 7">
    <name type="scientific">Rhododendron griersonianum</name>
    <dbReference type="NCBI Taxonomy" id="479676"/>
    <lineage>
        <taxon>Eukaryota</taxon>
        <taxon>Viridiplantae</taxon>
        <taxon>Streptophyta</taxon>
        <taxon>Embryophyta</taxon>
        <taxon>Tracheophyta</taxon>
        <taxon>Spermatophyta</taxon>
        <taxon>Magnoliopsida</taxon>
        <taxon>eudicotyledons</taxon>
        <taxon>Gunneridae</taxon>
        <taxon>Pentapetalae</taxon>
        <taxon>asterids</taxon>
        <taxon>Ericales</taxon>
        <taxon>Ericaceae</taxon>
        <taxon>Ericoideae</taxon>
        <taxon>Rhodoreae</taxon>
        <taxon>Rhododendron</taxon>
    </lineage>
</organism>
<dbReference type="Pfam" id="PF00011">
    <property type="entry name" value="HSP20"/>
    <property type="match status" value="1"/>
</dbReference>